<dbReference type="GO" id="GO:0015276">
    <property type="term" value="F:ligand-gated monoatomic ion channel activity"/>
    <property type="evidence" value="ECO:0007669"/>
    <property type="project" value="InterPro"/>
</dbReference>
<dbReference type="Gene3D" id="3.40.50.2300">
    <property type="match status" value="1"/>
</dbReference>
<feature type="transmembrane region" description="Helical" evidence="11">
    <location>
        <begin position="540"/>
        <end position="560"/>
    </location>
</feature>
<keyword evidence="4 11" id="KW-1133">Transmembrane helix</keyword>
<dbReference type="PANTHER" id="PTHR34836:SF7">
    <property type="entry name" value="RECEPTOR LIGAND BINDING REGION DOMAIN-CONTAINING PROTEIN"/>
    <property type="match status" value="1"/>
</dbReference>
<keyword evidence="10" id="KW-0407">Ion channel</keyword>
<dbReference type="Proteomes" id="UP001293593">
    <property type="component" value="Unassembled WGS sequence"/>
</dbReference>
<evidence type="ECO:0000256" key="2">
    <source>
        <dbReference type="ARBA" id="ARBA00022448"/>
    </source>
</evidence>
<dbReference type="InterPro" id="IPR001320">
    <property type="entry name" value="Iontro_rcpt_C"/>
</dbReference>
<evidence type="ECO:0000259" key="12">
    <source>
        <dbReference type="SMART" id="SM00079"/>
    </source>
</evidence>
<evidence type="ECO:0000313" key="13">
    <source>
        <dbReference type="EMBL" id="KAK4268528.1"/>
    </source>
</evidence>
<dbReference type="AlphaFoldDB" id="A0AAE1JHN5"/>
<dbReference type="InterPro" id="IPR001638">
    <property type="entry name" value="Solute-binding_3/MltF_N"/>
</dbReference>
<dbReference type="EMBL" id="JAWXYG010000007">
    <property type="protein sequence ID" value="KAK4268528.1"/>
    <property type="molecule type" value="Genomic_DNA"/>
</dbReference>
<dbReference type="InterPro" id="IPR001828">
    <property type="entry name" value="ANF_lig-bd_rcpt"/>
</dbReference>
<evidence type="ECO:0000256" key="8">
    <source>
        <dbReference type="ARBA" id="ARBA00023180"/>
    </source>
</evidence>
<evidence type="ECO:0000313" key="14">
    <source>
        <dbReference type="Proteomes" id="UP001293593"/>
    </source>
</evidence>
<feature type="domain" description="Ionotropic glutamate receptor C-terminal" evidence="12">
    <location>
        <begin position="425"/>
        <end position="748"/>
    </location>
</feature>
<sequence length="828" mass="93008">MQRRQRDCLLLFVGLICLITITELSATVTIPIGVILDLDSSLGSTVRDYINIALQNFYDEHNSSTTRLQPLFRDSKNDLLTAASEAYDLVYKENVSAILGPQNSELARYVVDLGITSGVPVIWFPPSGPSLLPPRTRFFINSNFSRSHCSQFEAIAAIIETYNWQSVIPIYEEPEFGNDLIPCLTYALQDMDTRVPYISSIRQNFTDAEITEELDRIKELRTYVFVAHMTMELWSRLLEPAKKAGMMSEGHAWMLTQGLSPLLDPKAKDTKEKGYMDGALGVRPLLDVSLETTLMDEHNVNLSLYGLWAYDTAKALANAVHNSGLFDSNESTVELGKKTSGPELLKAILETDYEGVSGNFSLRQEQLEPSEFVVYNMKGQRENIIGYWRPETGLFQNYSADGKPDGKYKLRDPAWPGNTTERPPKLKVGVPTKTHFSEFVHLTITEGPTGFAVEVFKKVVDALPFPLPYEFVPVDNDNGYDDLLRNNKNLDVIIGDITITANRATYVDFTMPYLESRVSMVVNVRPDSENGWILFKPFDWTLWLILGVIFVGATVFILILERNRRSDPKSKFARLCRNPFLIYKSDVDCLRSDSSKSTVLVVMFVLGIAIQIYTANLTSVLTDMTTAKRSPLKDVQEIRRKHVSVGYQKDSWVKDLLTTKIGLKDDQLKALTSVEEYNKELSKGGVDVIFDETPYLSLLLSKCSSCKMTGPIYKSAGFAFAFTNSSTLASNFSATILNLTQNVTLFGDMKRSITLPLIIDKSKSDVEMRSLTADDFGIFLFPLVYSILGLVSCILILEVPIIKSWLNARKDSLWKQPTVQSEVQLPGH</sequence>
<evidence type="ECO:0000256" key="3">
    <source>
        <dbReference type="ARBA" id="ARBA00022692"/>
    </source>
</evidence>
<evidence type="ECO:0000256" key="4">
    <source>
        <dbReference type="ARBA" id="ARBA00022989"/>
    </source>
</evidence>
<keyword evidence="2" id="KW-0813">Transport</keyword>
<dbReference type="InterPro" id="IPR028082">
    <property type="entry name" value="Peripla_BP_I"/>
</dbReference>
<dbReference type="Gene3D" id="1.10.287.70">
    <property type="match status" value="1"/>
</dbReference>
<evidence type="ECO:0000256" key="5">
    <source>
        <dbReference type="ARBA" id="ARBA00023065"/>
    </source>
</evidence>
<organism evidence="13 14">
    <name type="scientific">Acacia crassicarpa</name>
    <name type="common">northern wattle</name>
    <dbReference type="NCBI Taxonomy" id="499986"/>
    <lineage>
        <taxon>Eukaryota</taxon>
        <taxon>Viridiplantae</taxon>
        <taxon>Streptophyta</taxon>
        <taxon>Embryophyta</taxon>
        <taxon>Tracheophyta</taxon>
        <taxon>Spermatophyta</taxon>
        <taxon>Magnoliopsida</taxon>
        <taxon>eudicotyledons</taxon>
        <taxon>Gunneridae</taxon>
        <taxon>Pentapetalae</taxon>
        <taxon>rosids</taxon>
        <taxon>fabids</taxon>
        <taxon>Fabales</taxon>
        <taxon>Fabaceae</taxon>
        <taxon>Caesalpinioideae</taxon>
        <taxon>mimosoid clade</taxon>
        <taxon>Acacieae</taxon>
        <taxon>Acacia</taxon>
    </lineage>
</organism>
<keyword evidence="5" id="KW-0406">Ion transport</keyword>
<keyword evidence="3 11" id="KW-0812">Transmembrane</keyword>
<gene>
    <name evidence="13" type="ORF">QN277_025175</name>
</gene>
<dbReference type="SUPFAM" id="SSF53822">
    <property type="entry name" value="Periplasmic binding protein-like I"/>
    <property type="match status" value="1"/>
</dbReference>
<keyword evidence="9" id="KW-1071">Ligand-gated ion channel</keyword>
<dbReference type="Pfam" id="PF00497">
    <property type="entry name" value="SBP_bac_3"/>
    <property type="match status" value="1"/>
</dbReference>
<dbReference type="PANTHER" id="PTHR34836">
    <property type="entry name" value="OS06G0188250 PROTEIN"/>
    <property type="match status" value="1"/>
</dbReference>
<reference evidence="13" key="1">
    <citation type="submission" date="2023-10" db="EMBL/GenBank/DDBJ databases">
        <title>Chromosome-level genome of the transformable northern wattle, Acacia crassicarpa.</title>
        <authorList>
            <person name="Massaro I."/>
            <person name="Sinha N.R."/>
            <person name="Poethig S."/>
            <person name="Leichty A.R."/>
        </authorList>
    </citation>
    <scope>NUCLEOTIDE SEQUENCE</scope>
    <source>
        <strain evidence="13">Acra3RX</strain>
        <tissue evidence="13">Leaf</tissue>
    </source>
</reference>
<feature type="transmembrane region" description="Helical" evidence="11">
    <location>
        <begin position="776"/>
        <end position="797"/>
    </location>
</feature>
<name>A0AAE1JHN5_9FABA</name>
<accession>A0AAE1JHN5</accession>
<dbReference type="SUPFAM" id="SSF53850">
    <property type="entry name" value="Periplasmic binding protein-like II"/>
    <property type="match status" value="1"/>
</dbReference>
<comment type="subcellular location">
    <subcellularLocation>
        <location evidence="1">Membrane</location>
        <topology evidence="1">Multi-pass membrane protein</topology>
    </subcellularLocation>
</comment>
<dbReference type="InterPro" id="IPR015683">
    <property type="entry name" value="Ionotropic_Glu_rcpt"/>
</dbReference>
<evidence type="ECO:0000256" key="10">
    <source>
        <dbReference type="ARBA" id="ARBA00023303"/>
    </source>
</evidence>
<evidence type="ECO:0000256" key="1">
    <source>
        <dbReference type="ARBA" id="ARBA00004141"/>
    </source>
</evidence>
<dbReference type="GO" id="GO:0016020">
    <property type="term" value="C:membrane"/>
    <property type="evidence" value="ECO:0007669"/>
    <property type="project" value="UniProtKB-SubCell"/>
</dbReference>
<dbReference type="SMART" id="SM00079">
    <property type="entry name" value="PBPe"/>
    <property type="match status" value="1"/>
</dbReference>
<comment type="caution">
    <text evidence="13">The sequence shown here is derived from an EMBL/GenBank/DDBJ whole genome shotgun (WGS) entry which is preliminary data.</text>
</comment>
<protein>
    <recommendedName>
        <fullName evidence="12">Ionotropic glutamate receptor C-terminal domain-containing protein</fullName>
    </recommendedName>
</protein>
<evidence type="ECO:0000256" key="9">
    <source>
        <dbReference type="ARBA" id="ARBA00023286"/>
    </source>
</evidence>
<evidence type="ECO:0000256" key="7">
    <source>
        <dbReference type="ARBA" id="ARBA00023170"/>
    </source>
</evidence>
<keyword evidence="14" id="KW-1185">Reference proteome</keyword>
<evidence type="ECO:0000256" key="11">
    <source>
        <dbReference type="SAM" id="Phobius"/>
    </source>
</evidence>
<keyword evidence="8" id="KW-0325">Glycoprotein</keyword>
<keyword evidence="7" id="KW-0675">Receptor</keyword>
<keyword evidence="6 11" id="KW-0472">Membrane</keyword>
<dbReference type="Pfam" id="PF01094">
    <property type="entry name" value="ANF_receptor"/>
    <property type="match status" value="1"/>
</dbReference>
<feature type="transmembrane region" description="Helical" evidence="11">
    <location>
        <begin position="599"/>
        <end position="621"/>
    </location>
</feature>
<dbReference type="Gene3D" id="3.40.190.10">
    <property type="entry name" value="Periplasmic binding protein-like II"/>
    <property type="match status" value="1"/>
</dbReference>
<proteinExistence type="predicted"/>
<evidence type="ECO:0000256" key="6">
    <source>
        <dbReference type="ARBA" id="ARBA00023136"/>
    </source>
</evidence>